<accession>A0A0F9SA83</accession>
<sequence>MTILEKVGFIIVTGSVGFLPTLYFLGLKFLPNIFTRSGWPYNWEGSTPHTMWFLLIFSINILTYIIMLLFVGHWKYKWFGR</sequence>
<comment type="caution">
    <text evidence="2">The sequence shown here is derived from an EMBL/GenBank/DDBJ whole genome shotgun (WGS) entry which is preliminary data.</text>
</comment>
<dbReference type="EMBL" id="LAZR01000734">
    <property type="protein sequence ID" value="KKN59212.1"/>
    <property type="molecule type" value="Genomic_DNA"/>
</dbReference>
<feature type="transmembrane region" description="Helical" evidence="1">
    <location>
        <begin position="7"/>
        <end position="30"/>
    </location>
</feature>
<gene>
    <name evidence="2" type="ORF">LCGC14_0544390</name>
</gene>
<keyword evidence="1" id="KW-1133">Transmembrane helix</keyword>
<dbReference type="AlphaFoldDB" id="A0A0F9SA83"/>
<feature type="transmembrane region" description="Helical" evidence="1">
    <location>
        <begin position="50"/>
        <end position="71"/>
    </location>
</feature>
<keyword evidence="1" id="KW-0472">Membrane</keyword>
<protein>
    <submittedName>
        <fullName evidence="2">Uncharacterized protein</fullName>
    </submittedName>
</protein>
<proteinExistence type="predicted"/>
<organism evidence="2">
    <name type="scientific">marine sediment metagenome</name>
    <dbReference type="NCBI Taxonomy" id="412755"/>
    <lineage>
        <taxon>unclassified sequences</taxon>
        <taxon>metagenomes</taxon>
        <taxon>ecological metagenomes</taxon>
    </lineage>
</organism>
<evidence type="ECO:0000313" key="2">
    <source>
        <dbReference type="EMBL" id="KKN59212.1"/>
    </source>
</evidence>
<reference evidence="2" key="1">
    <citation type="journal article" date="2015" name="Nature">
        <title>Complex archaea that bridge the gap between prokaryotes and eukaryotes.</title>
        <authorList>
            <person name="Spang A."/>
            <person name="Saw J.H."/>
            <person name="Jorgensen S.L."/>
            <person name="Zaremba-Niedzwiedzka K."/>
            <person name="Martijn J."/>
            <person name="Lind A.E."/>
            <person name="van Eijk R."/>
            <person name="Schleper C."/>
            <person name="Guy L."/>
            <person name="Ettema T.J."/>
        </authorList>
    </citation>
    <scope>NUCLEOTIDE SEQUENCE</scope>
</reference>
<evidence type="ECO:0000256" key="1">
    <source>
        <dbReference type="SAM" id="Phobius"/>
    </source>
</evidence>
<name>A0A0F9SA83_9ZZZZ</name>
<keyword evidence="1" id="KW-0812">Transmembrane</keyword>